<dbReference type="AlphaFoldDB" id="A0A7W7GYH4"/>
<dbReference type="PROSITE" id="PS00107">
    <property type="entry name" value="PROTEIN_KINASE_ATP"/>
    <property type="match status" value="1"/>
</dbReference>
<keyword evidence="4 7" id="KW-0547">Nucleotide-binding</keyword>
<organism evidence="11 12">
    <name type="scientific">Actinoplanes octamycinicus</name>
    <dbReference type="NCBI Taxonomy" id="135948"/>
    <lineage>
        <taxon>Bacteria</taxon>
        <taxon>Bacillati</taxon>
        <taxon>Actinomycetota</taxon>
        <taxon>Actinomycetes</taxon>
        <taxon>Micromonosporales</taxon>
        <taxon>Micromonosporaceae</taxon>
        <taxon>Actinoplanes</taxon>
    </lineage>
</organism>
<evidence type="ECO:0000259" key="10">
    <source>
        <dbReference type="PROSITE" id="PS50011"/>
    </source>
</evidence>
<dbReference type="Gene3D" id="1.10.510.10">
    <property type="entry name" value="Transferase(Phosphotransferase) domain 1"/>
    <property type="match status" value="1"/>
</dbReference>
<evidence type="ECO:0000313" key="11">
    <source>
        <dbReference type="EMBL" id="MBB4740651.1"/>
    </source>
</evidence>
<evidence type="ECO:0000256" key="2">
    <source>
        <dbReference type="ARBA" id="ARBA00022527"/>
    </source>
</evidence>
<dbReference type="PROSITE" id="PS50011">
    <property type="entry name" value="PROTEIN_KINASE_DOM"/>
    <property type="match status" value="1"/>
</dbReference>
<dbReference type="InterPro" id="IPR000719">
    <property type="entry name" value="Prot_kinase_dom"/>
</dbReference>
<comment type="caution">
    <text evidence="11">The sequence shown here is derived from an EMBL/GenBank/DDBJ whole genome shotgun (WGS) entry which is preliminary data.</text>
</comment>
<keyword evidence="5 11" id="KW-0418">Kinase</keyword>
<evidence type="ECO:0000256" key="8">
    <source>
        <dbReference type="SAM" id="MobiDB-lite"/>
    </source>
</evidence>
<evidence type="ECO:0000256" key="6">
    <source>
        <dbReference type="ARBA" id="ARBA00022840"/>
    </source>
</evidence>
<keyword evidence="3" id="KW-0808">Transferase</keyword>
<dbReference type="EMBL" id="JACHNB010000001">
    <property type="protein sequence ID" value="MBB4740651.1"/>
    <property type="molecule type" value="Genomic_DNA"/>
</dbReference>
<dbReference type="GO" id="GO:0004674">
    <property type="term" value="F:protein serine/threonine kinase activity"/>
    <property type="evidence" value="ECO:0007669"/>
    <property type="project" value="UniProtKB-KW"/>
</dbReference>
<feature type="transmembrane region" description="Helical" evidence="9">
    <location>
        <begin position="400"/>
        <end position="419"/>
    </location>
</feature>
<feature type="compositionally biased region" description="Low complexity" evidence="8">
    <location>
        <begin position="38"/>
        <end position="48"/>
    </location>
</feature>
<evidence type="ECO:0000256" key="7">
    <source>
        <dbReference type="PROSITE-ProRule" id="PRU10141"/>
    </source>
</evidence>
<keyword evidence="9" id="KW-1133">Transmembrane helix</keyword>
<name>A0A7W7GYH4_9ACTN</name>
<dbReference type="InterPro" id="IPR017441">
    <property type="entry name" value="Protein_kinase_ATP_BS"/>
</dbReference>
<dbReference type="GO" id="GO:0005524">
    <property type="term" value="F:ATP binding"/>
    <property type="evidence" value="ECO:0007669"/>
    <property type="project" value="UniProtKB-UniRule"/>
</dbReference>
<sequence length="629" mass="66528">MNSPAGSPRPAPDAEAEAAVVAKPADDVESADAEASAEAEQPAAAPDPAEAEVAEPAPAAEAADDGTAKETAGQGTVAKTAIKSATRGISRDMPGAPTLLAGRYRLGDELGRGGMGQVWLAHDEILEREVAIKQIDLPEELAGGDAAARRTLREARAAARLSHPNVVQVYDVLSLDDRTWIVMEYVPSRSLRQVIADDGPLDVYRTARIGLDLLAALTAAHRAGVQHRDVKPANVLLADDGRVLLTDFGIAALDDDSLTSKSDVLLGSPLYMAPERARFGISGPPADLWGLGATLYAALEGHSPFERSSTMATLQALATEEPAPAEHAGPLAPLLTGLLRKDPAERMVAEDADRLLREAVAESDGAGSAPVVAVIPKPRTPADDVAAPAVPETPRRNRKLIALAAAVVVLIAGLAIFWATRPSPETTAENPPATTRPAEATAATTAPSTTTSAQPSAQPSASPSVTPSTPPSQTPGGGRPALPAGWQVWDDATGFSVYVPKGWTSSKKPGATMRYFRDGQGHVLGIDQTDKPKSNPVADWREQRDVRRRGGDFPGYREIRIEPVDYFQKAADWEFTFTKGGAQHVNNRGVVTSAHQAYGFWFQTPAADWDKYRKEVLDVVFASFVPAKD</sequence>
<keyword evidence="12" id="KW-1185">Reference proteome</keyword>
<keyword evidence="2 11" id="KW-0723">Serine/threonine-protein kinase</keyword>
<dbReference type="Pfam" id="PF00069">
    <property type="entry name" value="Pkinase"/>
    <property type="match status" value="1"/>
</dbReference>
<evidence type="ECO:0000256" key="1">
    <source>
        <dbReference type="ARBA" id="ARBA00012513"/>
    </source>
</evidence>
<dbReference type="InterPro" id="IPR011009">
    <property type="entry name" value="Kinase-like_dom_sf"/>
</dbReference>
<dbReference type="CDD" id="cd14014">
    <property type="entry name" value="STKc_PknB_like"/>
    <property type="match status" value="1"/>
</dbReference>
<feature type="region of interest" description="Disordered" evidence="8">
    <location>
        <begin position="371"/>
        <end position="390"/>
    </location>
</feature>
<dbReference type="SUPFAM" id="SSF56112">
    <property type="entry name" value="Protein kinase-like (PK-like)"/>
    <property type="match status" value="1"/>
</dbReference>
<feature type="compositionally biased region" description="Acidic residues" evidence="8">
    <location>
        <begin position="27"/>
        <end position="37"/>
    </location>
</feature>
<gene>
    <name evidence="11" type="ORF">BJY16_004110</name>
</gene>
<evidence type="ECO:0000256" key="5">
    <source>
        <dbReference type="ARBA" id="ARBA00022777"/>
    </source>
</evidence>
<keyword evidence="9" id="KW-0472">Membrane</keyword>
<protein>
    <recommendedName>
        <fullName evidence="1">non-specific serine/threonine protein kinase</fullName>
        <ecNumber evidence="1">2.7.11.1</ecNumber>
    </recommendedName>
</protein>
<proteinExistence type="predicted"/>
<keyword evidence="9" id="KW-0812">Transmembrane</keyword>
<dbReference type="RefSeq" id="WP_239178035.1">
    <property type="nucleotide sequence ID" value="NZ_BAABFG010000005.1"/>
</dbReference>
<feature type="region of interest" description="Disordered" evidence="8">
    <location>
        <begin position="1"/>
        <end position="76"/>
    </location>
</feature>
<dbReference type="EC" id="2.7.11.1" evidence="1"/>
<keyword evidence="6 7" id="KW-0067">ATP-binding</keyword>
<evidence type="ECO:0000313" key="12">
    <source>
        <dbReference type="Proteomes" id="UP000546162"/>
    </source>
</evidence>
<feature type="domain" description="Protein kinase" evidence="10">
    <location>
        <begin position="104"/>
        <end position="360"/>
    </location>
</feature>
<dbReference type="PANTHER" id="PTHR43289:SF6">
    <property type="entry name" value="SERINE_THREONINE-PROTEIN KINASE NEKL-3"/>
    <property type="match status" value="1"/>
</dbReference>
<dbReference type="InterPro" id="IPR008271">
    <property type="entry name" value="Ser/Thr_kinase_AS"/>
</dbReference>
<dbReference type="PROSITE" id="PS00108">
    <property type="entry name" value="PROTEIN_KINASE_ST"/>
    <property type="match status" value="1"/>
</dbReference>
<dbReference type="Gene3D" id="3.30.200.20">
    <property type="entry name" value="Phosphorylase Kinase, domain 1"/>
    <property type="match status" value="1"/>
</dbReference>
<reference evidence="11 12" key="1">
    <citation type="submission" date="2020-08" db="EMBL/GenBank/DDBJ databases">
        <title>Sequencing the genomes of 1000 actinobacteria strains.</title>
        <authorList>
            <person name="Klenk H.-P."/>
        </authorList>
    </citation>
    <scope>NUCLEOTIDE SEQUENCE [LARGE SCALE GENOMIC DNA]</scope>
    <source>
        <strain evidence="11 12">DSM 45809</strain>
    </source>
</reference>
<evidence type="ECO:0000256" key="9">
    <source>
        <dbReference type="SAM" id="Phobius"/>
    </source>
</evidence>
<dbReference type="PANTHER" id="PTHR43289">
    <property type="entry name" value="MITOGEN-ACTIVATED PROTEIN KINASE KINASE KINASE 20-RELATED"/>
    <property type="match status" value="1"/>
</dbReference>
<feature type="compositionally biased region" description="Low complexity" evidence="8">
    <location>
        <begin position="423"/>
        <end position="467"/>
    </location>
</feature>
<evidence type="ECO:0000256" key="4">
    <source>
        <dbReference type="ARBA" id="ARBA00022741"/>
    </source>
</evidence>
<dbReference type="Proteomes" id="UP000546162">
    <property type="component" value="Unassembled WGS sequence"/>
</dbReference>
<accession>A0A7W7GYH4</accession>
<feature type="binding site" evidence="7">
    <location>
        <position position="133"/>
    </location>
    <ligand>
        <name>ATP</name>
        <dbReference type="ChEBI" id="CHEBI:30616"/>
    </ligand>
</feature>
<feature type="region of interest" description="Disordered" evidence="8">
    <location>
        <begin position="423"/>
        <end position="486"/>
    </location>
</feature>
<evidence type="ECO:0000256" key="3">
    <source>
        <dbReference type="ARBA" id="ARBA00022679"/>
    </source>
</evidence>
<dbReference type="SMART" id="SM00220">
    <property type="entry name" value="S_TKc"/>
    <property type="match status" value="1"/>
</dbReference>